<proteinExistence type="predicted"/>
<dbReference type="GeneID" id="25368782"/>
<dbReference type="Pfam" id="PF00651">
    <property type="entry name" value="BTB"/>
    <property type="match status" value="1"/>
</dbReference>
<dbReference type="InterPro" id="IPR000210">
    <property type="entry name" value="BTB/POZ_dom"/>
</dbReference>
<dbReference type="EMBL" id="KL584760">
    <property type="protein sequence ID" value="KEQ94972.1"/>
    <property type="molecule type" value="Genomic_DNA"/>
</dbReference>
<feature type="domain" description="BTB" evidence="1">
    <location>
        <begin position="1"/>
        <end position="71"/>
    </location>
</feature>
<evidence type="ECO:0000313" key="2">
    <source>
        <dbReference type="EMBL" id="KEQ94972.1"/>
    </source>
</evidence>
<dbReference type="Proteomes" id="UP000030641">
    <property type="component" value="Unassembled WGS sequence"/>
</dbReference>
<sequence>MNAELLHCKAQDDFNILIHRDLLCYFSPYYNAYLNGRSLESGQKQITFDLSKAQAKMLVSCLYSGRIPRDAGYSDLFDLYLFADVTPMLALKRSVMSHLHHRNVERGSRHGIRQDGPELELIMKVFDVLPKSSGLIRWLADW</sequence>
<organism evidence="2 3">
    <name type="scientific">Aureobasidium subglaciale (strain EXF-2481)</name>
    <name type="common">Aureobasidium pullulans var. subglaciale</name>
    <dbReference type="NCBI Taxonomy" id="1043005"/>
    <lineage>
        <taxon>Eukaryota</taxon>
        <taxon>Fungi</taxon>
        <taxon>Dikarya</taxon>
        <taxon>Ascomycota</taxon>
        <taxon>Pezizomycotina</taxon>
        <taxon>Dothideomycetes</taxon>
        <taxon>Dothideomycetidae</taxon>
        <taxon>Dothideales</taxon>
        <taxon>Saccotheciaceae</taxon>
        <taxon>Aureobasidium</taxon>
    </lineage>
</organism>
<dbReference type="RefSeq" id="XP_013343382.1">
    <property type="nucleotide sequence ID" value="XM_013487928.1"/>
</dbReference>
<dbReference type="PROSITE" id="PS50097">
    <property type="entry name" value="BTB"/>
    <property type="match status" value="1"/>
</dbReference>
<accession>A0A074YLH6</accession>
<gene>
    <name evidence="2" type="ORF">AUEXF2481DRAFT_5223</name>
</gene>
<evidence type="ECO:0000313" key="3">
    <source>
        <dbReference type="Proteomes" id="UP000030641"/>
    </source>
</evidence>
<dbReference type="AlphaFoldDB" id="A0A074YLH6"/>
<dbReference type="InterPro" id="IPR011333">
    <property type="entry name" value="SKP1/BTB/POZ_sf"/>
</dbReference>
<reference evidence="2 3" key="1">
    <citation type="journal article" date="2014" name="BMC Genomics">
        <title>Genome sequencing of four Aureobasidium pullulans varieties: biotechnological potential, stress tolerance, and description of new species.</title>
        <authorList>
            <person name="Gostin Ar C."/>
            <person name="Ohm R.A."/>
            <person name="Kogej T."/>
            <person name="Sonjak S."/>
            <person name="Turk M."/>
            <person name="Zajc J."/>
            <person name="Zalar P."/>
            <person name="Grube M."/>
            <person name="Sun H."/>
            <person name="Han J."/>
            <person name="Sharma A."/>
            <person name="Chiniquy J."/>
            <person name="Ngan C.Y."/>
            <person name="Lipzen A."/>
            <person name="Barry K."/>
            <person name="Grigoriev I.V."/>
            <person name="Gunde-Cimerman N."/>
        </authorList>
    </citation>
    <scope>NUCLEOTIDE SEQUENCE [LARGE SCALE GENOMIC DNA]</scope>
    <source>
        <strain evidence="2 3">EXF-2481</strain>
    </source>
</reference>
<dbReference type="STRING" id="1043005.A0A074YLH6"/>
<name>A0A074YLH6_AURSE</name>
<dbReference type="Gene3D" id="3.30.710.10">
    <property type="entry name" value="Potassium Channel Kv1.1, Chain A"/>
    <property type="match status" value="1"/>
</dbReference>
<dbReference type="SUPFAM" id="SSF54695">
    <property type="entry name" value="POZ domain"/>
    <property type="match status" value="1"/>
</dbReference>
<protein>
    <recommendedName>
        <fullName evidence="1">BTB domain-containing protein</fullName>
    </recommendedName>
</protein>
<evidence type="ECO:0000259" key="1">
    <source>
        <dbReference type="PROSITE" id="PS50097"/>
    </source>
</evidence>
<dbReference type="OrthoDB" id="194443at2759"/>
<keyword evidence="3" id="KW-1185">Reference proteome</keyword>
<dbReference type="InParanoid" id="A0A074YLH6"/>
<dbReference type="HOGENOM" id="CLU_2126862_0_0_1"/>